<protein>
    <submittedName>
        <fullName evidence="2">Uncharacterized protein</fullName>
    </submittedName>
</protein>
<keyword evidence="3" id="KW-1185">Reference proteome</keyword>
<keyword evidence="1" id="KW-0732">Signal</keyword>
<dbReference type="KEGG" id="clec:106665587"/>
<organism evidence="2 3">
    <name type="scientific">Cimex lectularius</name>
    <name type="common">Bed bug</name>
    <name type="synonym">Acanthia lectularia</name>
    <dbReference type="NCBI Taxonomy" id="79782"/>
    <lineage>
        <taxon>Eukaryota</taxon>
        <taxon>Metazoa</taxon>
        <taxon>Ecdysozoa</taxon>
        <taxon>Arthropoda</taxon>
        <taxon>Hexapoda</taxon>
        <taxon>Insecta</taxon>
        <taxon>Pterygota</taxon>
        <taxon>Neoptera</taxon>
        <taxon>Paraneoptera</taxon>
        <taxon>Hemiptera</taxon>
        <taxon>Heteroptera</taxon>
        <taxon>Panheteroptera</taxon>
        <taxon>Cimicomorpha</taxon>
        <taxon>Cimicidae</taxon>
        <taxon>Cimex</taxon>
    </lineage>
</organism>
<proteinExistence type="predicted"/>
<dbReference type="GeneID" id="106665587"/>
<feature type="chain" id="PRO_5035274977" evidence="1">
    <location>
        <begin position="18"/>
        <end position="275"/>
    </location>
</feature>
<name>A0A8I6TM96_CIMLE</name>
<evidence type="ECO:0000313" key="3">
    <source>
        <dbReference type="Proteomes" id="UP000494040"/>
    </source>
</evidence>
<dbReference type="RefSeq" id="XP_024082972.1">
    <property type="nucleotide sequence ID" value="XM_024227204.1"/>
</dbReference>
<evidence type="ECO:0000313" key="2">
    <source>
        <dbReference type="EnsemblMetazoa" id="XP_024082972.1"/>
    </source>
</evidence>
<dbReference type="EnsemblMetazoa" id="XM_024227204.1">
    <property type="protein sequence ID" value="XP_024082972.1"/>
    <property type="gene ID" value="LOC106665587"/>
</dbReference>
<sequence>MNKLLYFLLCFAPAVLGQRPWNDLRARFAVDPTQGFYELPLTTNSPLMSNYVQVNANFNLPVNVYCYPNDPRVCLMFDYSGNIAGIQISYLQQDVAGVTKYNYSSVGGFTYTDIFNTPAWGFRAYFTNPQMLTTAGRQNLNEVVEGLWVYLRGQLYQIQRQEPDPSQLTIGPFNRQNCFPRMGQHYFYNLNTNVSCNELIPFYPLYDNGLVGFGIADFGQASTYQRVWYEQPPVRGVNAIIYNRPACLDTWVEQYGIYSLHVYFVDHPWNISCPA</sequence>
<reference evidence="2" key="1">
    <citation type="submission" date="2022-01" db="UniProtKB">
        <authorList>
            <consortium name="EnsemblMetazoa"/>
        </authorList>
    </citation>
    <scope>IDENTIFICATION</scope>
</reference>
<accession>A0A8I6TM96</accession>
<dbReference type="AlphaFoldDB" id="A0A8I6TM96"/>
<dbReference type="OMA" id="NECNGAF"/>
<evidence type="ECO:0000256" key="1">
    <source>
        <dbReference type="SAM" id="SignalP"/>
    </source>
</evidence>
<dbReference type="Proteomes" id="UP000494040">
    <property type="component" value="Unassembled WGS sequence"/>
</dbReference>
<feature type="signal peptide" evidence="1">
    <location>
        <begin position="1"/>
        <end position="17"/>
    </location>
</feature>
<dbReference type="OrthoDB" id="7771330at2759"/>